<dbReference type="OrthoDB" id="2727692at2759"/>
<comment type="similarity">
    <text evidence="1">Belongs to the ribonucleoside diphosphate reductase small chain family.</text>
</comment>
<protein>
    <submittedName>
        <fullName evidence="2">Uncharacterized protein</fullName>
    </submittedName>
</protein>
<dbReference type="Gene3D" id="1.10.620.20">
    <property type="entry name" value="Ribonucleotide Reductase, subunit A"/>
    <property type="match status" value="1"/>
</dbReference>
<dbReference type="InterPro" id="IPR033909">
    <property type="entry name" value="RNR_small"/>
</dbReference>
<dbReference type="CDD" id="cd01049">
    <property type="entry name" value="RNRR2"/>
    <property type="match status" value="1"/>
</dbReference>
<accession>A0A0C9SXM4</accession>
<dbReference type="SUPFAM" id="SSF47240">
    <property type="entry name" value="Ferritin-like"/>
    <property type="match status" value="1"/>
</dbReference>
<dbReference type="Pfam" id="PF00268">
    <property type="entry name" value="Ribonuc_red_sm"/>
    <property type="match status" value="1"/>
</dbReference>
<dbReference type="HOGENOM" id="CLU_035339_2_1_1"/>
<name>A0A0C9SXM4_PLICR</name>
<keyword evidence="3" id="KW-1185">Reference proteome</keyword>
<dbReference type="AlphaFoldDB" id="A0A0C9SXM4"/>
<dbReference type="PANTHER" id="PTHR23409:SF18">
    <property type="entry name" value="RIBONUCLEOSIDE-DIPHOSPHATE REDUCTASE SUBUNIT M2"/>
    <property type="match status" value="1"/>
</dbReference>
<proteinExistence type="inferred from homology"/>
<organism evidence="2 3">
    <name type="scientific">Plicaturopsis crispa FD-325 SS-3</name>
    <dbReference type="NCBI Taxonomy" id="944288"/>
    <lineage>
        <taxon>Eukaryota</taxon>
        <taxon>Fungi</taxon>
        <taxon>Dikarya</taxon>
        <taxon>Basidiomycota</taxon>
        <taxon>Agaricomycotina</taxon>
        <taxon>Agaricomycetes</taxon>
        <taxon>Agaricomycetidae</taxon>
        <taxon>Amylocorticiales</taxon>
        <taxon>Amylocorticiaceae</taxon>
        <taxon>Plicatura</taxon>
        <taxon>Plicaturopsis crispa</taxon>
    </lineage>
</organism>
<dbReference type="PANTHER" id="PTHR23409">
    <property type="entry name" value="RIBONUCLEOSIDE-DIPHOSPHATE REDUCTASE SMALL CHAIN"/>
    <property type="match status" value="1"/>
</dbReference>
<gene>
    <name evidence="2" type="ORF">PLICRDRAFT_57858</name>
</gene>
<evidence type="ECO:0000313" key="3">
    <source>
        <dbReference type="Proteomes" id="UP000053263"/>
    </source>
</evidence>
<evidence type="ECO:0000313" key="2">
    <source>
        <dbReference type="EMBL" id="KII84480.1"/>
    </source>
</evidence>
<sequence length="357" mass="40432">MATEVDPLLHPTVDRFVIFPIKYDEIWNMYKLAQASFWTAEEIDLSVDGVHWNNGLTPKEKAYFSRILGFFAGADGIVTENLVSRFSTEVQIPEARFFYGFQIMMENIHAEIYAQILQTVITAEEERVKLMNSIVTIDSIRAKADWCLQWINNDDAPFAVRLVAFAAVEGIFFSSSFAAIFWLRKRGILPGITLSNEFICRDEGLHTEFACLLHANLMTKAETSVIRQIVGEAVDLEKRFNAAIDVRSRARTSDDIHIQRVSVCADSLKDPFVGLNATLMNTYIECVGNRLMSMLGQGPLFEGATNPFPFMEMISLQGKTNFFERRVSEYSKSGIDTKRGLENQGDKKMSMFHVAEI</sequence>
<dbReference type="EMBL" id="KN832571">
    <property type="protein sequence ID" value="KII84480.1"/>
    <property type="molecule type" value="Genomic_DNA"/>
</dbReference>
<dbReference type="InterPro" id="IPR012348">
    <property type="entry name" value="RNR-like"/>
</dbReference>
<dbReference type="InterPro" id="IPR009078">
    <property type="entry name" value="Ferritin-like_SF"/>
</dbReference>
<dbReference type="GO" id="GO:0009263">
    <property type="term" value="P:deoxyribonucleotide biosynthetic process"/>
    <property type="evidence" value="ECO:0007669"/>
    <property type="project" value="InterPro"/>
</dbReference>
<reference evidence="2 3" key="1">
    <citation type="submission" date="2014-06" db="EMBL/GenBank/DDBJ databases">
        <title>Evolutionary Origins and Diversification of the Mycorrhizal Mutualists.</title>
        <authorList>
            <consortium name="DOE Joint Genome Institute"/>
            <consortium name="Mycorrhizal Genomics Consortium"/>
            <person name="Kohler A."/>
            <person name="Kuo A."/>
            <person name="Nagy L.G."/>
            <person name="Floudas D."/>
            <person name="Copeland A."/>
            <person name="Barry K.W."/>
            <person name="Cichocki N."/>
            <person name="Veneault-Fourrey C."/>
            <person name="LaButti K."/>
            <person name="Lindquist E.A."/>
            <person name="Lipzen A."/>
            <person name="Lundell T."/>
            <person name="Morin E."/>
            <person name="Murat C."/>
            <person name="Riley R."/>
            <person name="Ohm R."/>
            <person name="Sun H."/>
            <person name="Tunlid A."/>
            <person name="Henrissat B."/>
            <person name="Grigoriev I.V."/>
            <person name="Hibbett D.S."/>
            <person name="Martin F."/>
        </authorList>
    </citation>
    <scope>NUCLEOTIDE SEQUENCE [LARGE SCALE GENOMIC DNA]</scope>
    <source>
        <strain evidence="2 3">FD-325 SS-3</strain>
    </source>
</reference>
<evidence type="ECO:0000256" key="1">
    <source>
        <dbReference type="ARBA" id="ARBA00009303"/>
    </source>
</evidence>
<dbReference type="GO" id="GO:0016491">
    <property type="term" value="F:oxidoreductase activity"/>
    <property type="evidence" value="ECO:0007669"/>
    <property type="project" value="InterPro"/>
</dbReference>
<dbReference type="Proteomes" id="UP000053263">
    <property type="component" value="Unassembled WGS sequence"/>
</dbReference>
<dbReference type="InterPro" id="IPR000358">
    <property type="entry name" value="RNR_small_fam"/>
</dbReference>